<evidence type="ECO:0000256" key="6">
    <source>
        <dbReference type="ARBA" id="ARBA00022840"/>
    </source>
</evidence>
<feature type="domain" description="Protein kinase" evidence="10">
    <location>
        <begin position="10"/>
        <end position="271"/>
    </location>
</feature>
<feature type="region of interest" description="Disordered" evidence="9">
    <location>
        <begin position="426"/>
        <end position="445"/>
    </location>
</feature>
<protein>
    <recommendedName>
        <fullName evidence="1">non-specific serine/threonine protein kinase</fullName>
        <ecNumber evidence="1">2.7.11.1</ecNumber>
    </recommendedName>
</protein>
<evidence type="ECO:0000259" key="10">
    <source>
        <dbReference type="PROSITE" id="PS50011"/>
    </source>
</evidence>
<accession>A0A7S1N974</accession>
<gene>
    <name evidence="11" type="ORF">EGYM00392_LOCUS14994</name>
</gene>
<evidence type="ECO:0000256" key="2">
    <source>
        <dbReference type="ARBA" id="ARBA00022527"/>
    </source>
</evidence>
<keyword evidence="6" id="KW-0067">ATP-binding</keyword>
<dbReference type="Gene3D" id="1.10.510.10">
    <property type="entry name" value="Transferase(Phosphotransferase) domain 1"/>
    <property type="match status" value="1"/>
</dbReference>
<evidence type="ECO:0000256" key="1">
    <source>
        <dbReference type="ARBA" id="ARBA00012513"/>
    </source>
</evidence>
<comment type="catalytic activity">
    <reaction evidence="7">
        <text>L-threonyl-[protein] + ATP = O-phospho-L-threonyl-[protein] + ADP + H(+)</text>
        <dbReference type="Rhea" id="RHEA:46608"/>
        <dbReference type="Rhea" id="RHEA-COMP:11060"/>
        <dbReference type="Rhea" id="RHEA-COMP:11605"/>
        <dbReference type="ChEBI" id="CHEBI:15378"/>
        <dbReference type="ChEBI" id="CHEBI:30013"/>
        <dbReference type="ChEBI" id="CHEBI:30616"/>
        <dbReference type="ChEBI" id="CHEBI:61977"/>
        <dbReference type="ChEBI" id="CHEBI:456216"/>
        <dbReference type="EC" id="2.7.11.1"/>
    </reaction>
</comment>
<keyword evidence="4" id="KW-0547">Nucleotide-binding</keyword>
<dbReference type="Pfam" id="PF00069">
    <property type="entry name" value="Pkinase"/>
    <property type="match status" value="1"/>
</dbReference>
<feature type="compositionally biased region" description="Basic and acidic residues" evidence="9">
    <location>
        <begin position="428"/>
        <end position="440"/>
    </location>
</feature>
<dbReference type="PROSITE" id="PS00108">
    <property type="entry name" value="PROTEIN_KINASE_ST"/>
    <property type="match status" value="1"/>
</dbReference>
<keyword evidence="5" id="KW-0418">Kinase</keyword>
<keyword evidence="2" id="KW-0723">Serine/threonine-protein kinase</keyword>
<evidence type="ECO:0000313" key="11">
    <source>
        <dbReference type="EMBL" id="CAD9003910.1"/>
    </source>
</evidence>
<name>A0A7S1N974_9EUGL</name>
<dbReference type="PANTHER" id="PTHR44899">
    <property type="entry name" value="CAMK FAMILY PROTEIN KINASE"/>
    <property type="match status" value="1"/>
</dbReference>
<comment type="catalytic activity">
    <reaction evidence="8">
        <text>L-seryl-[protein] + ATP = O-phospho-L-seryl-[protein] + ADP + H(+)</text>
        <dbReference type="Rhea" id="RHEA:17989"/>
        <dbReference type="Rhea" id="RHEA-COMP:9863"/>
        <dbReference type="Rhea" id="RHEA-COMP:11604"/>
        <dbReference type="ChEBI" id="CHEBI:15378"/>
        <dbReference type="ChEBI" id="CHEBI:29999"/>
        <dbReference type="ChEBI" id="CHEBI:30616"/>
        <dbReference type="ChEBI" id="CHEBI:83421"/>
        <dbReference type="ChEBI" id="CHEBI:456216"/>
        <dbReference type="EC" id="2.7.11.1"/>
    </reaction>
</comment>
<dbReference type="PROSITE" id="PS50011">
    <property type="entry name" value="PROTEIN_KINASE_DOM"/>
    <property type="match status" value="1"/>
</dbReference>
<evidence type="ECO:0000256" key="3">
    <source>
        <dbReference type="ARBA" id="ARBA00022679"/>
    </source>
</evidence>
<dbReference type="EMBL" id="HBGA01041119">
    <property type="protein sequence ID" value="CAD9003910.1"/>
    <property type="molecule type" value="Transcribed_RNA"/>
</dbReference>
<dbReference type="CDD" id="cd08215">
    <property type="entry name" value="STKc_Nek"/>
    <property type="match status" value="1"/>
</dbReference>
<dbReference type="AlphaFoldDB" id="A0A7S1N974"/>
<dbReference type="Gene3D" id="3.30.200.20">
    <property type="entry name" value="Phosphorylase Kinase, domain 1"/>
    <property type="match status" value="1"/>
</dbReference>
<dbReference type="InterPro" id="IPR000719">
    <property type="entry name" value="Prot_kinase_dom"/>
</dbReference>
<evidence type="ECO:0000256" key="9">
    <source>
        <dbReference type="SAM" id="MobiDB-lite"/>
    </source>
</evidence>
<sequence>MNPVYEEMGYEQGWIAGRGSYGQAVVLRRWKDGLRCLAKETKLSTLQDFEREAVKREADLLRSLDHPNIVHFFDSFEVNETLYIIMEYAARGDFEELIECQREKIAQKECDHWQEPQVMAWFVQLCLALKHLHDRKILHRDLKTGNIFLTNAGVVKLGDFGLSTTLSSTVAYAQTQCGTPFYFSPELCRNEPYNNKTDIWALGCIFYEICTLRPPFEGKSMKMLVHRILMGSYTALPDFYSPGLHSLQADLFQQDHHMRPGINDILNKPHVGKWLIACHGALSGDQPAQGAAAAAAQAAVPARAIDPDKDVPSLQPAGLTAADETPGDTECIVVPRTPLAGGTAESCTSDGDHWSISNEALRQHVARRLSEASPLRNEVDTIQLSRSMLDGPPPSTLSMLARRRRDRDPFDSTGTMEFSHTLGTRFGQTEESHVSTREFEPEPEEYWVQEREKAHRSMATMIAGIVVDGAKAPPGAEFFQEETDMYGGTMQGQSRASSWSDSGNAGFVSPGFFTPADTPGARSYVECLSPTPVTEDCPGSSVDDGIPHENGQEGRVLFSMDKAQDEECVLRSPTSQPDSLWCFLRNEVGEEHMQMAQDLLEEEPPNEDELFDSVEAALKDVKVPLSPLVAKLARSGVMRSMDSELWMKSLALPENLASQASS</sequence>
<dbReference type="GO" id="GO:0004674">
    <property type="term" value="F:protein serine/threonine kinase activity"/>
    <property type="evidence" value="ECO:0007669"/>
    <property type="project" value="UniProtKB-KW"/>
</dbReference>
<organism evidence="11">
    <name type="scientific">Eutreptiella gymnastica</name>
    <dbReference type="NCBI Taxonomy" id="73025"/>
    <lineage>
        <taxon>Eukaryota</taxon>
        <taxon>Discoba</taxon>
        <taxon>Euglenozoa</taxon>
        <taxon>Euglenida</taxon>
        <taxon>Spirocuta</taxon>
        <taxon>Euglenophyceae</taxon>
        <taxon>Eutreptiales</taxon>
        <taxon>Eutreptiaceae</taxon>
        <taxon>Eutreptiella</taxon>
    </lineage>
</organism>
<dbReference type="InterPro" id="IPR011009">
    <property type="entry name" value="Kinase-like_dom_sf"/>
</dbReference>
<dbReference type="SUPFAM" id="SSF56112">
    <property type="entry name" value="Protein kinase-like (PK-like)"/>
    <property type="match status" value="1"/>
</dbReference>
<proteinExistence type="predicted"/>
<evidence type="ECO:0000256" key="8">
    <source>
        <dbReference type="ARBA" id="ARBA00048679"/>
    </source>
</evidence>
<keyword evidence="3" id="KW-0808">Transferase</keyword>
<reference evidence="11" key="1">
    <citation type="submission" date="2021-01" db="EMBL/GenBank/DDBJ databases">
        <authorList>
            <person name="Corre E."/>
            <person name="Pelletier E."/>
            <person name="Niang G."/>
            <person name="Scheremetjew M."/>
            <person name="Finn R."/>
            <person name="Kale V."/>
            <person name="Holt S."/>
            <person name="Cochrane G."/>
            <person name="Meng A."/>
            <person name="Brown T."/>
            <person name="Cohen L."/>
        </authorList>
    </citation>
    <scope>NUCLEOTIDE SEQUENCE</scope>
    <source>
        <strain evidence="11">NIES-381</strain>
    </source>
</reference>
<evidence type="ECO:0000256" key="5">
    <source>
        <dbReference type="ARBA" id="ARBA00022777"/>
    </source>
</evidence>
<dbReference type="PANTHER" id="PTHR44899:SF3">
    <property type="entry name" value="SERINE_THREONINE-PROTEIN KINASE NEK1"/>
    <property type="match status" value="1"/>
</dbReference>
<dbReference type="GO" id="GO:0005524">
    <property type="term" value="F:ATP binding"/>
    <property type="evidence" value="ECO:0007669"/>
    <property type="project" value="UniProtKB-KW"/>
</dbReference>
<dbReference type="EC" id="2.7.11.1" evidence="1"/>
<feature type="region of interest" description="Disordered" evidence="9">
    <location>
        <begin position="306"/>
        <end position="328"/>
    </location>
</feature>
<evidence type="ECO:0000256" key="7">
    <source>
        <dbReference type="ARBA" id="ARBA00047899"/>
    </source>
</evidence>
<evidence type="ECO:0000256" key="4">
    <source>
        <dbReference type="ARBA" id="ARBA00022741"/>
    </source>
</evidence>
<dbReference type="InterPro" id="IPR051131">
    <property type="entry name" value="NEK_Ser/Thr_kinase_NIMA"/>
</dbReference>
<dbReference type="SMART" id="SM00220">
    <property type="entry name" value="S_TKc"/>
    <property type="match status" value="1"/>
</dbReference>
<dbReference type="InterPro" id="IPR008271">
    <property type="entry name" value="Ser/Thr_kinase_AS"/>
</dbReference>